<keyword evidence="3" id="KW-1185">Reference proteome</keyword>
<dbReference type="Proteomes" id="UP000192257">
    <property type="component" value="Unassembled WGS sequence"/>
</dbReference>
<gene>
    <name evidence="2" type="ORF">TM35_000441240</name>
</gene>
<organism evidence="2 3">
    <name type="scientific">Trypanosoma theileri</name>
    <dbReference type="NCBI Taxonomy" id="67003"/>
    <lineage>
        <taxon>Eukaryota</taxon>
        <taxon>Discoba</taxon>
        <taxon>Euglenozoa</taxon>
        <taxon>Kinetoplastea</taxon>
        <taxon>Metakinetoplastina</taxon>
        <taxon>Trypanosomatida</taxon>
        <taxon>Trypanosomatidae</taxon>
        <taxon>Trypanosoma</taxon>
    </lineage>
</organism>
<evidence type="ECO:0000256" key="1">
    <source>
        <dbReference type="SAM" id="MobiDB-lite"/>
    </source>
</evidence>
<dbReference type="AlphaFoldDB" id="A0A1X0NIW3"/>
<dbReference type="GeneID" id="39989913"/>
<sequence>MMLLRKRTQIFASPLWCICRCSSTKSGGADSNNNISSSSNNNKSSSEDKSPTNNSNSTSPPSDVRKNNEYSIPTADILRAMKQRDFNAIQTHAAEIVHHKWKEEHSIPALCLLFFLLTWYSVSSARRRVVRSCKATEAKIKEEAEQTLELVGRLVGKWREDVQRADQQLQLILDKNGELTKDIDRMTAALRQCYINAPINKNIQAKDNGQE</sequence>
<reference evidence="2 3" key="1">
    <citation type="submission" date="2017-03" db="EMBL/GenBank/DDBJ databases">
        <title>An alternative strategy for trypanosome survival in the mammalian bloodstream revealed through genome and transcriptome analysis of the ubiquitous bovine parasite Trypanosoma (Megatrypanum) theileri.</title>
        <authorList>
            <person name="Kelly S."/>
            <person name="Ivens A."/>
            <person name="Mott A."/>
            <person name="O'Neill E."/>
            <person name="Emms D."/>
            <person name="Macleod O."/>
            <person name="Voorheis P."/>
            <person name="Matthews J."/>
            <person name="Matthews K."/>
            <person name="Carrington M."/>
        </authorList>
    </citation>
    <scope>NUCLEOTIDE SEQUENCE [LARGE SCALE GENOMIC DNA]</scope>
    <source>
        <strain evidence="2">Edinburgh</strain>
    </source>
</reference>
<accession>A0A1X0NIW3</accession>
<name>A0A1X0NIW3_9TRYP</name>
<dbReference type="OrthoDB" id="265173at2759"/>
<comment type="caution">
    <text evidence="2">The sequence shown here is derived from an EMBL/GenBank/DDBJ whole genome shotgun (WGS) entry which is preliminary data.</text>
</comment>
<dbReference type="EMBL" id="NBCO01000044">
    <property type="protein sequence ID" value="ORC84468.1"/>
    <property type="molecule type" value="Genomic_DNA"/>
</dbReference>
<feature type="region of interest" description="Disordered" evidence="1">
    <location>
        <begin position="24"/>
        <end position="69"/>
    </location>
</feature>
<evidence type="ECO:0000313" key="2">
    <source>
        <dbReference type="EMBL" id="ORC84468.1"/>
    </source>
</evidence>
<dbReference type="RefSeq" id="XP_028878534.1">
    <property type="nucleotide sequence ID" value="XM_029030133.1"/>
</dbReference>
<evidence type="ECO:0000313" key="3">
    <source>
        <dbReference type="Proteomes" id="UP000192257"/>
    </source>
</evidence>
<dbReference type="VEuPathDB" id="TriTrypDB:TM35_000441240"/>
<protein>
    <submittedName>
        <fullName evidence="2">Uncharacterized protein</fullName>
    </submittedName>
</protein>
<proteinExistence type="predicted"/>
<feature type="compositionally biased region" description="Low complexity" evidence="1">
    <location>
        <begin position="31"/>
        <end position="44"/>
    </location>
</feature>
<feature type="compositionally biased region" description="Low complexity" evidence="1">
    <location>
        <begin position="51"/>
        <end position="62"/>
    </location>
</feature>